<organism evidence="1 2">
    <name type="scientific">Tistrella mobilis</name>
    <dbReference type="NCBI Taxonomy" id="171437"/>
    <lineage>
        <taxon>Bacteria</taxon>
        <taxon>Pseudomonadati</taxon>
        <taxon>Pseudomonadota</taxon>
        <taxon>Alphaproteobacteria</taxon>
        <taxon>Geminicoccales</taxon>
        <taxon>Geminicoccaceae</taxon>
        <taxon>Tistrella</taxon>
    </lineage>
</organism>
<gene>
    <name evidence="1" type="ORF">DCK97_09760</name>
</gene>
<sequence length="81" mass="8809">MSPDKLVMMANQIGRFFVAQGPDQAAQGTAEHIRQFWDPRMRAAILEHLAAGGEGLDPHVRRAVEMLRDGQAAAISSKPGQ</sequence>
<name>A0A3B9IIK9_9PROT</name>
<proteinExistence type="predicted"/>
<evidence type="ECO:0000313" key="1">
    <source>
        <dbReference type="EMBL" id="HAE47692.1"/>
    </source>
</evidence>
<dbReference type="AlphaFoldDB" id="A0A3B9IIK9"/>
<evidence type="ECO:0000313" key="2">
    <source>
        <dbReference type="Proteomes" id="UP000257706"/>
    </source>
</evidence>
<comment type="caution">
    <text evidence="1">The sequence shown here is derived from an EMBL/GenBank/DDBJ whole genome shotgun (WGS) entry which is preliminary data.</text>
</comment>
<accession>A0A3B9IIK9</accession>
<dbReference type="Proteomes" id="UP000257706">
    <property type="component" value="Unassembled WGS sequence"/>
</dbReference>
<dbReference type="Pfam" id="PF11390">
    <property type="entry name" value="FdsD"/>
    <property type="match status" value="1"/>
</dbReference>
<dbReference type="InterPro" id="IPR021074">
    <property type="entry name" value="Formate_DH_dsu"/>
</dbReference>
<protein>
    <submittedName>
        <fullName evidence="1">Formate dehydrogenase</fullName>
    </submittedName>
</protein>
<reference evidence="1 2" key="1">
    <citation type="journal article" date="2018" name="Nat. Biotechnol.">
        <title>A standardized bacterial taxonomy based on genome phylogeny substantially revises the tree of life.</title>
        <authorList>
            <person name="Parks D.H."/>
            <person name="Chuvochina M."/>
            <person name="Waite D.W."/>
            <person name="Rinke C."/>
            <person name="Skarshewski A."/>
            <person name="Chaumeil P.A."/>
            <person name="Hugenholtz P."/>
        </authorList>
    </citation>
    <scope>NUCLEOTIDE SEQUENCE [LARGE SCALE GENOMIC DNA]</scope>
    <source>
        <strain evidence="1">UBA8739</strain>
    </source>
</reference>
<dbReference type="RefSeq" id="WP_296715429.1">
    <property type="nucleotide sequence ID" value="NZ_CP121065.1"/>
</dbReference>
<dbReference type="EMBL" id="DMAI01000151">
    <property type="protein sequence ID" value="HAE47692.1"/>
    <property type="molecule type" value="Genomic_DNA"/>
</dbReference>